<dbReference type="GO" id="GO:0004038">
    <property type="term" value="F:allantoinase activity"/>
    <property type="evidence" value="ECO:0007669"/>
    <property type="project" value="TreeGrafter"/>
</dbReference>
<dbReference type="PROSITE" id="PS00483">
    <property type="entry name" value="DIHYDROOROTASE_2"/>
    <property type="match status" value="1"/>
</dbReference>
<dbReference type="SUPFAM" id="SSF51556">
    <property type="entry name" value="Metallo-dependent hydrolases"/>
    <property type="match status" value="1"/>
</dbReference>
<dbReference type="InterPro" id="IPR032466">
    <property type="entry name" value="Metal_Hydrolase"/>
</dbReference>
<dbReference type="CDD" id="cd01317">
    <property type="entry name" value="DHOase_IIa"/>
    <property type="match status" value="1"/>
</dbReference>
<protein>
    <recommendedName>
        <fullName evidence="6">Dihydroorotase</fullName>
        <shortName evidence="6">DHOase</shortName>
        <ecNumber evidence="6">3.5.2.3</ecNumber>
    </recommendedName>
</protein>
<proteinExistence type="inferred from homology"/>
<organism evidence="8 9">
    <name type="scientific">Hypericibacter terrae</name>
    <dbReference type="NCBI Taxonomy" id="2602015"/>
    <lineage>
        <taxon>Bacteria</taxon>
        <taxon>Pseudomonadati</taxon>
        <taxon>Pseudomonadota</taxon>
        <taxon>Alphaproteobacteria</taxon>
        <taxon>Rhodospirillales</taxon>
        <taxon>Dongiaceae</taxon>
        <taxon>Hypericibacter</taxon>
    </lineage>
</organism>
<dbReference type="PANTHER" id="PTHR43668:SF2">
    <property type="entry name" value="ALLANTOINASE"/>
    <property type="match status" value="1"/>
</dbReference>
<feature type="binding site" evidence="6">
    <location>
        <begin position="336"/>
        <end position="337"/>
    </location>
    <ligand>
        <name>substrate</name>
    </ligand>
</feature>
<dbReference type="NCBIfam" id="TIGR00857">
    <property type="entry name" value="pyrC_multi"/>
    <property type="match status" value="1"/>
</dbReference>
<reference evidence="8 9" key="1">
    <citation type="submission" date="2019-08" db="EMBL/GenBank/DDBJ databases">
        <title>Hyperibacter terrae gen. nov., sp. nov. and Hyperibacter viscosus sp. nov., two new members in the family Rhodospirillaceae isolated from the rhizosphere of Hypericum perforatum.</title>
        <authorList>
            <person name="Noviana Z."/>
        </authorList>
    </citation>
    <scope>NUCLEOTIDE SEQUENCE [LARGE SCALE GENOMIC DNA]</scope>
    <source>
        <strain evidence="8 9">R5913</strain>
    </source>
</reference>
<dbReference type="HAMAP" id="MF_00220_B">
    <property type="entry name" value="PyrC_classI_B"/>
    <property type="match status" value="1"/>
</dbReference>
<keyword evidence="3 6" id="KW-0479">Metal-binding</keyword>
<name>A0A5J6MFY4_9PROT</name>
<dbReference type="GO" id="GO:0008270">
    <property type="term" value="F:zinc ion binding"/>
    <property type="evidence" value="ECO:0007669"/>
    <property type="project" value="UniProtKB-UniRule"/>
</dbReference>
<feature type="binding site" evidence="6">
    <location>
        <position position="322"/>
    </location>
    <ligand>
        <name>substrate</name>
    </ligand>
</feature>
<evidence type="ECO:0000313" key="9">
    <source>
        <dbReference type="Proteomes" id="UP000326202"/>
    </source>
</evidence>
<dbReference type="GO" id="GO:0004151">
    <property type="term" value="F:dihydroorotase activity"/>
    <property type="evidence" value="ECO:0007669"/>
    <property type="project" value="UniProtKB-UniRule"/>
</dbReference>
<dbReference type="Gene3D" id="2.30.40.10">
    <property type="entry name" value="Urease, subunit C, domain 1"/>
    <property type="match status" value="1"/>
</dbReference>
<comment type="similarity">
    <text evidence="2 6">Belongs to the metallo-dependent hydrolases superfamily. DHOase family. Class I DHOase subfamily.</text>
</comment>
<feature type="domain" description="Dihydroorotase catalytic" evidence="7">
    <location>
        <begin position="62"/>
        <end position="249"/>
    </location>
</feature>
<feature type="binding site" evidence="6">
    <location>
        <position position="318"/>
    </location>
    <ligand>
        <name>Zn(2+)</name>
        <dbReference type="ChEBI" id="CHEBI:29105"/>
        <label>1</label>
    </ligand>
</feature>
<dbReference type="PANTHER" id="PTHR43668">
    <property type="entry name" value="ALLANTOINASE"/>
    <property type="match status" value="1"/>
</dbReference>
<dbReference type="Proteomes" id="UP000326202">
    <property type="component" value="Chromosome"/>
</dbReference>
<dbReference type="RefSeq" id="WP_151176722.1">
    <property type="nucleotide sequence ID" value="NZ_CP042906.1"/>
</dbReference>
<evidence type="ECO:0000313" key="8">
    <source>
        <dbReference type="EMBL" id="QEX16353.1"/>
    </source>
</evidence>
<dbReference type="UniPathway" id="UPA00070">
    <property type="reaction ID" value="UER00117"/>
</dbReference>
<keyword evidence="9" id="KW-1185">Reference proteome</keyword>
<comment type="function">
    <text evidence="1 6">Catalyzes the reversible cyclization of carbamoyl aspartate to dihydroorotate.</text>
</comment>
<dbReference type="GO" id="GO:0005737">
    <property type="term" value="C:cytoplasm"/>
    <property type="evidence" value="ECO:0007669"/>
    <property type="project" value="TreeGrafter"/>
</dbReference>
<dbReference type="EMBL" id="CP042906">
    <property type="protein sequence ID" value="QEX16353.1"/>
    <property type="molecule type" value="Genomic_DNA"/>
</dbReference>
<evidence type="ECO:0000256" key="3">
    <source>
        <dbReference type="ARBA" id="ARBA00022723"/>
    </source>
</evidence>
<dbReference type="GO" id="GO:0044205">
    <property type="term" value="P:'de novo' UMP biosynthetic process"/>
    <property type="evidence" value="ECO:0007669"/>
    <property type="project" value="UniProtKB-UniRule"/>
</dbReference>
<dbReference type="EC" id="3.5.2.3" evidence="6"/>
<dbReference type="GO" id="GO:0006145">
    <property type="term" value="P:purine nucleobase catabolic process"/>
    <property type="evidence" value="ECO:0007669"/>
    <property type="project" value="TreeGrafter"/>
</dbReference>
<feature type="active site" evidence="6">
    <location>
        <position position="318"/>
    </location>
</feature>
<feature type="binding site" evidence="6">
    <location>
        <position position="192"/>
    </location>
    <ligand>
        <name>Zn(2+)</name>
        <dbReference type="ChEBI" id="CHEBI:29105"/>
        <label>2</label>
    </ligand>
</feature>
<dbReference type="InterPro" id="IPR004722">
    <property type="entry name" value="DHOase"/>
</dbReference>
<evidence type="ECO:0000256" key="4">
    <source>
        <dbReference type="ARBA" id="ARBA00022801"/>
    </source>
</evidence>
<accession>A0A5J6MFY4</accession>
<evidence type="ECO:0000259" key="7">
    <source>
        <dbReference type="Pfam" id="PF12890"/>
    </source>
</evidence>
<gene>
    <name evidence="6 8" type="primary">pyrC</name>
    <name evidence="8" type="ORF">FRZ44_16460</name>
</gene>
<feature type="binding site" evidence="6">
    <location>
        <position position="107"/>
    </location>
    <ligand>
        <name>substrate</name>
    </ligand>
</feature>
<evidence type="ECO:0000256" key="1">
    <source>
        <dbReference type="ARBA" id="ARBA00002368"/>
    </source>
</evidence>
<evidence type="ECO:0000256" key="2">
    <source>
        <dbReference type="ARBA" id="ARBA00010286"/>
    </source>
</evidence>
<dbReference type="Gene3D" id="3.20.20.140">
    <property type="entry name" value="Metal-dependent hydrolases"/>
    <property type="match status" value="1"/>
</dbReference>
<dbReference type="SUPFAM" id="SSF51338">
    <property type="entry name" value="Composite domain of metallo-dependent hydrolases"/>
    <property type="match status" value="1"/>
</dbReference>
<comment type="cofactor">
    <cofactor evidence="6">
        <name>Zn(2+)</name>
        <dbReference type="ChEBI" id="CHEBI:29105"/>
    </cofactor>
    <text evidence="6">Binds 2 Zn(2+) ions per subunit.</text>
</comment>
<dbReference type="InterPro" id="IPR002195">
    <property type="entry name" value="Dihydroorotase_CS"/>
</dbReference>
<dbReference type="InterPro" id="IPR011059">
    <property type="entry name" value="Metal-dep_hydrolase_composite"/>
</dbReference>
<dbReference type="Pfam" id="PF12890">
    <property type="entry name" value="DHOase"/>
    <property type="match status" value="1"/>
</dbReference>
<comment type="caution">
    <text evidence="6">Lacks conserved residue(s) required for the propagation of feature annotation.</text>
</comment>
<comment type="catalytic activity">
    <reaction evidence="6">
        <text>(S)-dihydroorotate + H2O = N-carbamoyl-L-aspartate + H(+)</text>
        <dbReference type="Rhea" id="RHEA:24296"/>
        <dbReference type="ChEBI" id="CHEBI:15377"/>
        <dbReference type="ChEBI" id="CHEBI:15378"/>
        <dbReference type="ChEBI" id="CHEBI:30864"/>
        <dbReference type="ChEBI" id="CHEBI:32814"/>
        <dbReference type="EC" id="3.5.2.3"/>
    </reaction>
</comment>
<keyword evidence="5 6" id="KW-0665">Pyrimidine biosynthesis</keyword>
<keyword evidence="4 6" id="KW-0378">Hydrolase</keyword>
<dbReference type="AlphaFoldDB" id="A0A5J6MFY4"/>
<evidence type="ECO:0000256" key="5">
    <source>
        <dbReference type="ARBA" id="ARBA00022975"/>
    </source>
</evidence>
<sequence length="438" mass="46259">MTRSSRLPPRPTALLNARLIDPASGYDGPGGILIVDGEIADLGPALGQHGLPADAIEVNCGGHCLVPGLVDMRVQLREPGEEHKETIATASEAAAAGGITSMVTLPNTDPVIDHVSGVEFIARRARETKGTKVYCYGSVTRGAEGKDIVEFGLLAENGALGFTDGTRAVASARVLRRAMSYASTFDLLILQHPEEPDLAAGGVMNGGALATRLGLSGIPRAAEVMMIERDLHLVAMTGARYHVAHLSTSDGVAAIRAAKARGLKITCDTAPPYFTLTEAEVGDYRTFAKLSPPLRSESDRAAIAAAIADGTIDAIASDHAPHDTESKRVPFAHAEFGIVGLETLLPLSLALVHQGKLTLIELIRRLSTAPADILRLPQGRLAKGAPADLLLFDPDAEGKIEVDHFRSKSKNSPFDGRAVKGRVLRTLVDGRTVFEAYA</sequence>
<dbReference type="KEGG" id="htq:FRZ44_16460"/>
<dbReference type="InterPro" id="IPR024403">
    <property type="entry name" value="DHOase_cat"/>
</dbReference>
<dbReference type="InterPro" id="IPR050138">
    <property type="entry name" value="DHOase/Allantoinase_Hydrolase"/>
</dbReference>
<keyword evidence="6" id="KW-0862">Zinc</keyword>
<evidence type="ECO:0000256" key="6">
    <source>
        <dbReference type="HAMAP-Rule" id="MF_00220"/>
    </source>
</evidence>
<comment type="pathway">
    <text evidence="6">Pyrimidine metabolism; UMP biosynthesis via de novo pathway; (S)-dihydroorotate from bicarbonate: step 3/3.</text>
</comment>
<dbReference type="OrthoDB" id="9803027at2"/>
<feature type="binding site" evidence="6">
    <location>
        <position position="245"/>
    </location>
    <ligand>
        <name>Zn(2+)</name>
        <dbReference type="ChEBI" id="CHEBI:29105"/>
        <label>2</label>
    </ligand>
</feature>